<dbReference type="SUPFAM" id="SSF55200">
    <property type="entry name" value="Translation initiation factor IF3, C-terminal domain"/>
    <property type="match status" value="1"/>
</dbReference>
<name>A0A6P7HII3_9TELE</name>
<dbReference type="Pfam" id="PF05198">
    <property type="entry name" value="IF3_N"/>
    <property type="match status" value="1"/>
</dbReference>
<dbReference type="GO" id="GO:0003743">
    <property type="term" value="F:translation initiation factor activity"/>
    <property type="evidence" value="ECO:0007669"/>
    <property type="project" value="UniProtKB-KW"/>
</dbReference>
<feature type="compositionally biased region" description="Basic and acidic residues" evidence="4">
    <location>
        <begin position="266"/>
        <end position="278"/>
    </location>
</feature>
<feature type="domain" description="Translation initiation factor 3 N-terminal" evidence="6">
    <location>
        <begin position="78"/>
        <end position="144"/>
    </location>
</feature>
<evidence type="ECO:0000256" key="2">
    <source>
        <dbReference type="ARBA" id="ARBA00022540"/>
    </source>
</evidence>
<comment type="similarity">
    <text evidence="1">Belongs to the IF-3 family.</text>
</comment>
<dbReference type="InParanoid" id="A0A6P7HII3"/>
<evidence type="ECO:0000259" key="5">
    <source>
        <dbReference type="Pfam" id="PF00707"/>
    </source>
</evidence>
<dbReference type="InterPro" id="IPR036788">
    <property type="entry name" value="T_IF-3_C_sf"/>
</dbReference>
<dbReference type="InterPro" id="IPR019814">
    <property type="entry name" value="Translation_initiation_fac_3_N"/>
</dbReference>
<feature type="domain" description="Translation initiation factor 3 C-terminal" evidence="5">
    <location>
        <begin position="151"/>
        <end position="222"/>
    </location>
</feature>
<evidence type="ECO:0000313" key="8">
    <source>
        <dbReference type="RefSeq" id="XP_028253793.1"/>
    </source>
</evidence>
<evidence type="ECO:0000256" key="1">
    <source>
        <dbReference type="ARBA" id="ARBA00005439"/>
    </source>
</evidence>
<dbReference type="GO" id="GO:0032790">
    <property type="term" value="P:ribosome disassembly"/>
    <property type="evidence" value="ECO:0007669"/>
    <property type="project" value="TreeGrafter"/>
</dbReference>
<dbReference type="OrthoDB" id="21573at2759"/>
<evidence type="ECO:0000259" key="6">
    <source>
        <dbReference type="Pfam" id="PF05198"/>
    </source>
</evidence>
<dbReference type="AlphaFoldDB" id="A0A6P7HII3"/>
<dbReference type="PANTHER" id="PTHR10938">
    <property type="entry name" value="TRANSLATION INITIATION FACTOR IF-3"/>
    <property type="match status" value="1"/>
</dbReference>
<evidence type="ECO:0000313" key="7">
    <source>
        <dbReference type="Proteomes" id="UP000515145"/>
    </source>
</evidence>
<gene>
    <name evidence="8" type="primary">mtif3</name>
</gene>
<dbReference type="Gene3D" id="3.10.20.80">
    <property type="entry name" value="Translation initiation factor 3 (IF-3), N-terminal domain"/>
    <property type="match status" value="1"/>
</dbReference>
<dbReference type="InterPro" id="IPR036787">
    <property type="entry name" value="T_IF-3_N_sf"/>
</dbReference>
<feature type="compositionally biased region" description="Basic and acidic residues" evidence="4">
    <location>
        <begin position="240"/>
        <end position="258"/>
    </location>
</feature>
<organism evidence="7 8">
    <name type="scientific">Parambassis ranga</name>
    <name type="common">Indian glassy fish</name>
    <dbReference type="NCBI Taxonomy" id="210632"/>
    <lineage>
        <taxon>Eukaryota</taxon>
        <taxon>Metazoa</taxon>
        <taxon>Chordata</taxon>
        <taxon>Craniata</taxon>
        <taxon>Vertebrata</taxon>
        <taxon>Euteleostomi</taxon>
        <taxon>Actinopterygii</taxon>
        <taxon>Neopterygii</taxon>
        <taxon>Teleostei</taxon>
        <taxon>Neoteleostei</taxon>
        <taxon>Acanthomorphata</taxon>
        <taxon>Ovalentaria</taxon>
        <taxon>Ambassidae</taxon>
        <taxon>Parambassis</taxon>
    </lineage>
</organism>
<dbReference type="FunCoup" id="A0A6P7HII3">
    <property type="interactions" value="51"/>
</dbReference>
<dbReference type="GO" id="GO:0005739">
    <property type="term" value="C:mitochondrion"/>
    <property type="evidence" value="ECO:0007669"/>
    <property type="project" value="TreeGrafter"/>
</dbReference>
<keyword evidence="3" id="KW-0648">Protein biosynthesis</keyword>
<evidence type="ECO:0000256" key="4">
    <source>
        <dbReference type="SAM" id="MobiDB-lite"/>
    </source>
</evidence>
<dbReference type="Proteomes" id="UP000515145">
    <property type="component" value="Chromosome 24"/>
</dbReference>
<dbReference type="GeneID" id="114429141"/>
<dbReference type="Gene3D" id="3.30.110.10">
    <property type="entry name" value="Translation initiation factor 3 (IF-3), C-terminal domain"/>
    <property type="match status" value="1"/>
</dbReference>
<dbReference type="RefSeq" id="XP_028253793.1">
    <property type="nucleotide sequence ID" value="XM_028397992.1"/>
</dbReference>
<dbReference type="GO" id="GO:0070124">
    <property type="term" value="P:mitochondrial translational initiation"/>
    <property type="evidence" value="ECO:0007669"/>
    <property type="project" value="TreeGrafter"/>
</dbReference>
<accession>A0A6P7HII3</accession>
<dbReference type="CTD" id="219402"/>
<dbReference type="GO" id="GO:0043022">
    <property type="term" value="F:ribosome binding"/>
    <property type="evidence" value="ECO:0007669"/>
    <property type="project" value="TreeGrafter"/>
</dbReference>
<reference evidence="8" key="1">
    <citation type="submission" date="2025-08" db="UniProtKB">
        <authorList>
            <consortium name="RefSeq"/>
        </authorList>
    </citation>
    <scope>IDENTIFICATION</scope>
</reference>
<dbReference type="Pfam" id="PF00707">
    <property type="entry name" value="IF3_C"/>
    <property type="match status" value="1"/>
</dbReference>
<dbReference type="InterPro" id="IPR001288">
    <property type="entry name" value="Translation_initiation_fac_3"/>
</dbReference>
<proteinExistence type="inferred from homology"/>
<evidence type="ECO:0000256" key="3">
    <source>
        <dbReference type="ARBA" id="ARBA00022917"/>
    </source>
</evidence>
<dbReference type="SUPFAM" id="SSF54364">
    <property type="entry name" value="Translation initiation factor IF3, N-terminal domain"/>
    <property type="match status" value="1"/>
</dbReference>
<keyword evidence="2 8" id="KW-0396">Initiation factor</keyword>
<feature type="region of interest" description="Disordered" evidence="4">
    <location>
        <begin position="56"/>
        <end position="77"/>
    </location>
</feature>
<dbReference type="NCBIfam" id="TIGR00168">
    <property type="entry name" value="infC"/>
    <property type="match status" value="1"/>
</dbReference>
<keyword evidence="7" id="KW-1185">Reference proteome</keyword>
<dbReference type="InterPro" id="IPR019815">
    <property type="entry name" value="Translation_initiation_fac_3_C"/>
</dbReference>
<dbReference type="PANTHER" id="PTHR10938:SF0">
    <property type="entry name" value="TRANSLATION INITIATION FACTOR IF-3, MITOCHONDRIAL"/>
    <property type="match status" value="1"/>
</dbReference>
<protein>
    <submittedName>
        <fullName evidence="8">Translation initiation factor IF-3, mitochondrial</fullName>
    </submittedName>
</protein>
<sequence>MYPGCVRWVLSHAARTVCGVNSVYRTPARLKKCGERCNILAASWSWSPLCTAADNTVQPPAPKKKKQGSEATSVTSVGRKVPQRQIQVISESGEDLGIMSRADVFRKMDQQGLRLVLLTQNKDAPVYKLMSGKQIHEEQLKQRTQKKAAAVQVKELTLSLGIAAHDLTNKLKQVESWLEKQHHVRITLRSGRATPDVSLDTTLEQMLQQMEVMVGFVSQPKVIRDGKAAMCVVRQPSAKELAKKQKSKAVESKSEDQTPRNTATDNNRDLTEEPRIQQ</sequence>
<feature type="region of interest" description="Disordered" evidence="4">
    <location>
        <begin position="237"/>
        <end position="278"/>
    </location>
</feature>